<evidence type="ECO:0000313" key="8">
    <source>
        <dbReference type="Proteomes" id="UP000566819"/>
    </source>
</evidence>
<feature type="region of interest" description="Disordered" evidence="5">
    <location>
        <begin position="46"/>
        <end position="135"/>
    </location>
</feature>
<evidence type="ECO:0000256" key="5">
    <source>
        <dbReference type="SAM" id="MobiDB-lite"/>
    </source>
</evidence>
<comment type="subcellular location">
    <subcellularLocation>
        <location evidence="1">Nucleus</location>
    </subcellularLocation>
</comment>
<protein>
    <recommendedName>
        <fullName evidence="2">Thymocyte nuclear protein 1</fullName>
    </recommendedName>
</protein>
<evidence type="ECO:0000256" key="3">
    <source>
        <dbReference type="ARBA" id="ARBA00022553"/>
    </source>
</evidence>
<feature type="compositionally biased region" description="Basic and acidic residues" evidence="5">
    <location>
        <begin position="61"/>
        <end position="78"/>
    </location>
</feature>
<keyword evidence="8" id="KW-1185">Reference proteome</keyword>
<dbReference type="GO" id="GO:0005634">
    <property type="term" value="C:nucleus"/>
    <property type="evidence" value="ECO:0007669"/>
    <property type="project" value="UniProtKB-SubCell"/>
</dbReference>
<evidence type="ECO:0000256" key="2">
    <source>
        <dbReference type="ARBA" id="ARBA00014654"/>
    </source>
</evidence>
<dbReference type="InterPro" id="IPR002740">
    <property type="entry name" value="EVE_domain"/>
</dbReference>
<evidence type="ECO:0000313" key="7">
    <source>
        <dbReference type="EMBL" id="KAF4635136.1"/>
    </source>
</evidence>
<evidence type="ECO:0000259" key="6">
    <source>
        <dbReference type="Pfam" id="PF01878"/>
    </source>
</evidence>
<keyword evidence="4" id="KW-0539">Nucleus</keyword>
<sequence>MAQFSEADHVGGGPVMPTVEMISATGINYQEDASKPILSPFATKLLEMPKRKAKQTAGDVDEPRRSSRRIKTAEDKVETASPAPAPPVPTVPKPKKTPKSSKASAANVNGTEEKITTSKSLPVENASSTTLAAPLADDASTGRQYWLMKAEPETRLEKGHDVRFSIDDLASKTGPEPWDGIRAYAARNNIRAMRKGDLAFFYHSNCKVPAIVGVMEIVEEHSPDLSAHDSSAPYYDPSSTPENPKWSVVHVTFRQKLNTPVTLKELKEWYTQKGHPLENMQVLKLARMSVSKVSAKEWDFLTVEMKKRGDEIKQ</sequence>
<dbReference type="Pfam" id="PF01878">
    <property type="entry name" value="EVE"/>
    <property type="match status" value="1"/>
</dbReference>
<evidence type="ECO:0000256" key="1">
    <source>
        <dbReference type="ARBA" id="ARBA00004123"/>
    </source>
</evidence>
<name>A0A8H4RU45_9HELO</name>
<organism evidence="7 8">
    <name type="scientific">Cudoniella acicularis</name>
    <dbReference type="NCBI Taxonomy" id="354080"/>
    <lineage>
        <taxon>Eukaryota</taxon>
        <taxon>Fungi</taxon>
        <taxon>Dikarya</taxon>
        <taxon>Ascomycota</taxon>
        <taxon>Pezizomycotina</taxon>
        <taxon>Leotiomycetes</taxon>
        <taxon>Helotiales</taxon>
        <taxon>Tricladiaceae</taxon>
        <taxon>Cudoniella</taxon>
    </lineage>
</organism>
<dbReference type="InterPro" id="IPR047197">
    <property type="entry name" value="THYN1-like_EVE"/>
</dbReference>
<dbReference type="Proteomes" id="UP000566819">
    <property type="component" value="Unassembled WGS sequence"/>
</dbReference>
<feature type="compositionally biased region" description="Pro residues" evidence="5">
    <location>
        <begin position="83"/>
        <end position="92"/>
    </location>
</feature>
<dbReference type="PANTHER" id="PTHR14087:SF7">
    <property type="entry name" value="THYMOCYTE NUCLEAR PROTEIN 1"/>
    <property type="match status" value="1"/>
</dbReference>
<feature type="domain" description="EVE" evidence="6">
    <location>
        <begin position="144"/>
        <end position="301"/>
    </location>
</feature>
<proteinExistence type="predicted"/>
<dbReference type="EMBL" id="JAAMPI010000139">
    <property type="protein sequence ID" value="KAF4635136.1"/>
    <property type="molecule type" value="Genomic_DNA"/>
</dbReference>
<dbReference type="PANTHER" id="PTHR14087">
    <property type="entry name" value="THYMOCYTE NUCLEAR PROTEIN 1"/>
    <property type="match status" value="1"/>
</dbReference>
<dbReference type="CDD" id="cd21133">
    <property type="entry name" value="EVE"/>
    <property type="match status" value="1"/>
</dbReference>
<dbReference type="InterPro" id="IPR052181">
    <property type="entry name" value="5hmC_binding"/>
</dbReference>
<accession>A0A8H4RU45</accession>
<reference evidence="7 8" key="1">
    <citation type="submission" date="2020-03" db="EMBL/GenBank/DDBJ databases">
        <title>Draft Genome Sequence of Cudoniella acicularis.</title>
        <authorList>
            <person name="Buettner E."/>
            <person name="Kellner H."/>
        </authorList>
    </citation>
    <scope>NUCLEOTIDE SEQUENCE [LARGE SCALE GENOMIC DNA]</scope>
    <source>
        <strain evidence="7 8">DSM 108380</strain>
    </source>
</reference>
<dbReference type="InterPro" id="IPR015947">
    <property type="entry name" value="PUA-like_sf"/>
</dbReference>
<dbReference type="OrthoDB" id="41445at2759"/>
<gene>
    <name evidence="7" type="ORF">G7Y89_g2956</name>
</gene>
<dbReference type="AlphaFoldDB" id="A0A8H4RU45"/>
<comment type="caution">
    <text evidence="7">The sequence shown here is derived from an EMBL/GenBank/DDBJ whole genome shotgun (WGS) entry which is preliminary data.</text>
</comment>
<dbReference type="FunFam" id="3.10.590.10:FF:000003">
    <property type="entry name" value="Thymocyte nuclear protein 1"/>
    <property type="match status" value="1"/>
</dbReference>
<feature type="compositionally biased region" description="Polar residues" evidence="5">
    <location>
        <begin position="117"/>
        <end position="131"/>
    </location>
</feature>
<dbReference type="SUPFAM" id="SSF88697">
    <property type="entry name" value="PUA domain-like"/>
    <property type="match status" value="1"/>
</dbReference>
<dbReference type="Gene3D" id="3.10.590.10">
    <property type="entry name" value="ph1033 like domains"/>
    <property type="match status" value="1"/>
</dbReference>
<evidence type="ECO:0000256" key="4">
    <source>
        <dbReference type="ARBA" id="ARBA00023242"/>
    </source>
</evidence>
<keyword evidence="3" id="KW-0597">Phosphoprotein</keyword>